<keyword evidence="3" id="KW-0547">Nucleotide-binding</keyword>
<dbReference type="Proteomes" id="UP000278807">
    <property type="component" value="Unassembled WGS sequence"/>
</dbReference>
<evidence type="ECO:0000256" key="3">
    <source>
        <dbReference type="ARBA" id="ARBA00022741"/>
    </source>
</evidence>
<comment type="pathway">
    <text evidence="1">Sulfur metabolism.</text>
</comment>
<feature type="domain" description="Sulphate adenylyltransferase catalytic" evidence="5">
    <location>
        <begin position="3"/>
        <end position="69"/>
    </location>
</feature>
<dbReference type="Gene3D" id="3.40.50.620">
    <property type="entry name" value="HUPs"/>
    <property type="match status" value="1"/>
</dbReference>
<gene>
    <name evidence="6" type="ORF">HNAJ_LOCUS2935</name>
</gene>
<evidence type="ECO:0000256" key="2">
    <source>
        <dbReference type="ARBA" id="ARBA00022679"/>
    </source>
</evidence>
<dbReference type="OrthoDB" id="506431at2759"/>
<proteinExistence type="predicted"/>
<evidence type="ECO:0000313" key="7">
    <source>
        <dbReference type="Proteomes" id="UP000278807"/>
    </source>
</evidence>
<dbReference type="Pfam" id="PF01747">
    <property type="entry name" value="ATP-sulfurylase"/>
    <property type="match status" value="1"/>
</dbReference>
<dbReference type="EMBL" id="UZAE01001585">
    <property type="protein sequence ID" value="VDN98794.1"/>
    <property type="molecule type" value="Genomic_DNA"/>
</dbReference>
<dbReference type="GO" id="GO:0005524">
    <property type="term" value="F:ATP binding"/>
    <property type="evidence" value="ECO:0007669"/>
    <property type="project" value="UniProtKB-KW"/>
</dbReference>
<dbReference type="GO" id="GO:0000103">
    <property type="term" value="P:sulfate assimilation"/>
    <property type="evidence" value="ECO:0007669"/>
    <property type="project" value="TreeGrafter"/>
</dbReference>
<dbReference type="SUPFAM" id="SSF52374">
    <property type="entry name" value="Nucleotidylyl transferase"/>
    <property type="match status" value="1"/>
</dbReference>
<dbReference type="STRING" id="102285.A0A0R3T798"/>
<dbReference type="GO" id="GO:0004020">
    <property type="term" value="F:adenylylsulfate kinase activity"/>
    <property type="evidence" value="ECO:0007669"/>
    <property type="project" value="TreeGrafter"/>
</dbReference>
<keyword evidence="4" id="KW-0067">ATP-binding</keyword>
<keyword evidence="2" id="KW-0808">Transferase</keyword>
<evidence type="ECO:0000313" key="8">
    <source>
        <dbReference type="WBParaSite" id="HNAJ_0000293601-mRNA-1"/>
    </source>
</evidence>
<dbReference type="InterPro" id="IPR014729">
    <property type="entry name" value="Rossmann-like_a/b/a_fold"/>
</dbReference>
<keyword evidence="7" id="KW-1185">Reference proteome</keyword>
<evidence type="ECO:0000256" key="1">
    <source>
        <dbReference type="ARBA" id="ARBA00004678"/>
    </source>
</evidence>
<reference evidence="8" key="1">
    <citation type="submission" date="2017-02" db="UniProtKB">
        <authorList>
            <consortium name="WormBaseParasite"/>
        </authorList>
    </citation>
    <scope>IDENTIFICATION</scope>
</reference>
<evidence type="ECO:0000256" key="4">
    <source>
        <dbReference type="ARBA" id="ARBA00022840"/>
    </source>
</evidence>
<dbReference type="InterPro" id="IPR024951">
    <property type="entry name" value="Sulfurylase_cat_dom"/>
</dbReference>
<name>A0A0R3T798_RODNA</name>
<evidence type="ECO:0000313" key="6">
    <source>
        <dbReference type="EMBL" id="VDN98794.1"/>
    </source>
</evidence>
<reference evidence="6 7" key="2">
    <citation type="submission" date="2018-11" db="EMBL/GenBank/DDBJ databases">
        <authorList>
            <consortium name="Pathogen Informatics"/>
        </authorList>
    </citation>
    <scope>NUCLEOTIDE SEQUENCE [LARGE SCALE GENOMIC DNA]</scope>
</reference>
<evidence type="ECO:0000259" key="5">
    <source>
        <dbReference type="Pfam" id="PF01747"/>
    </source>
</evidence>
<dbReference type="WBParaSite" id="HNAJ_0000293601-mRNA-1">
    <property type="protein sequence ID" value="HNAJ_0000293601-mRNA-1"/>
    <property type="gene ID" value="HNAJ_0000293601"/>
</dbReference>
<dbReference type="PANTHER" id="PTHR11055:SF1">
    <property type="entry name" value="PAPS SYNTHETASE, ISOFORM D"/>
    <property type="match status" value="1"/>
</dbReference>
<dbReference type="AlphaFoldDB" id="A0A0R3T798"/>
<protein>
    <submittedName>
        <fullName evidence="8">ATP-sulfurylase domain-containing protein</fullName>
    </submittedName>
</protein>
<dbReference type="PANTHER" id="PTHR11055">
    <property type="entry name" value="BIFUNCTIONAL 3'-PHOSPHOADENOSINE 5'-PHOSPHOSULFATE SYNTHASE"/>
    <property type="match status" value="1"/>
</dbReference>
<dbReference type="GO" id="GO:0004781">
    <property type="term" value="F:sulfate adenylyltransferase (ATP) activity"/>
    <property type="evidence" value="ECO:0007669"/>
    <property type="project" value="InterPro"/>
</dbReference>
<organism evidence="8">
    <name type="scientific">Rodentolepis nana</name>
    <name type="common">Dwarf tapeworm</name>
    <name type="synonym">Hymenolepis nana</name>
    <dbReference type="NCBI Taxonomy" id="102285"/>
    <lineage>
        <taxon>Eukaryota</taxon>
        <taxon>Metazoa</taxon>
        <taxon>Spiralia</taxon>
        <taxon>Lophotrochozoa</taxon>
        <taxon>Platyhelminthes</taxon>
        <taxon>Cestoda</taxon>
        <taxon>Eucestoda</taxon>
        <taxon>Cyclophyllidea</taxon>
        <taxon>Hymenolepididae</taxon>
        <taxon>Rodentolepis</taxon>
    </lineage>
</organism>
<accession>A0A0R3T798</accession>
<dbReference type="GO" id="GO:0050428">
    <property type="term" value="P:3'-phosphoadenosine 5'-phosphosulfate biosynthetic process"/>
    <property type="evidence" value="ECO:0007669"/>
    <property type="project" value="TreeGrafter"/>
</dbReference>
<sequence length="89" mass="9736">MAPGLAGLEIVPFRVAAYNKARGEMELFDPTRADEFIFISGTKMRALAKAGEQPPDGFMSPSAWKVLAEFYASQQQQQPHKSGDNMTTG</sequence>